<name>A0A8S5TNN3_9CAUD</name>
<organism evidence="1">
    <name type="scientific">Siphoviridae sp. ct7dP4</name>
    <dbReference type="NCBI Taxonomy" id="2827787"/>
    <lineage>
        <taxon>Viruses</taxon>
        <taxon>Duplodnaviria</taxon>
        <taxon>Heunggongvirae</taxon>
        <taxon>Uroviricota</taxon>
        <taxon>Caudoviricetes</taxon>
    </lineage>
</organism>
<reference evidence="1" key="1">
    <citation type="journal article" date="2021" name="Proc. Natl. Acad. Sci. U.S.A.">
        <title>A Catalog of Tens of Thousands of Viruses from Human Metagenomes Reveals Hidden Associations with Chronic Diseases.</title>
        <authorList>
            <person name="Tisza M.J."/>
            <person name="Buck C.B."/>
        </authorList>
    </citation>
    <scope>NUCLEOTIDE SEQUENCE</scope>
    <source>
        <strain evidence="1">Ct7dP4</strain>
    </source>
</reference>
<dbReference type="EMBL" id="BK032866">
    <property type="protein sequence ID" value="DAF64739.1"/>
    <property type="molecule type" value="Genomic_DNA"/>
</dbReference>
<accession>A0A8S5TNN3</accession>
<protein>
    <submittedName>
        <fullName evidence="1">Uncharacterized protein</fullName>
    </submittedName>
</protein>
<proteinExistence type="predicted"/>
<evidence type="ECO:0000313" key="1">
    <source>
        <dbReference type="EMBL" id="DAF64739.1"/>
    </source>
</evidence>
<sequence length="44" mass="5489">MIFKQITKKQTLWIKRVCFWVCQFQKGSKRNRKYKTKNVVFTTF</sequence>